<dbReference type="GO" id="GO:0003700">
    <property type="term" value="F:DNA-binding transcription factor activity"/>
    <property type="evidence" value="ECO:0007669"/>
    <property type="project" value="InterPro"/>
</dbReference>
<organism evidence="3 4">
    <name type="scientific">Haemonchus contortus</name>
    <name type="common">Barber pole worm</name>
    <dbReference type="NCBI Taxonomy" id="6289"/>
    <lineage>
        <taxon>Eukaryota</taxon>
        <taxon>Metazoa</taxon>
        <taxon>Ecdysozoa</taxon>
        <taxon>Nematoda</taxon>
        <taxon>Chromadorea</taxon>
        <taxon>Rhabditida</taxon>
        <taxon>Rhabditina</taxon>
        <taxon>Rhabditomorpha</taxon>
        <taxon>Strongyloidea</taxon>
        <taxon>Trichostrongylidae</taxon>
        <taxon>Haemonchus</taxon>
    </lineage>
</organism>
<dbReference type="OrthoDB" id="5847285at2759"/>
<dbReference type="WBParaSite" id="HCON_00110770-00001">
    <property type="protein sequence ID" value="HCON_00110770-00001"/>
    <property type="gene ID" value="HCON_00110770"/>
</dbReference>
<feature type="domain" description="BZIP" evidence="2">
    <location>
        <begin position="57"/>
        <end position="114"/>
    </location>
</feature>
<dbReference type="SUPFAM" id="SSF57959">
    <property type="entry name" value="Leucine zipper domain"/>
    <property type="match status" value="1"/>
</dbReference>
<dbReference type="Proteomes" id="UP000025227">
    <property type="component" value="Unplaced"/>
</dbReference>
<name>A0A7I4YMM4_HAECO</name>
<keyword evidence="1" id="KW-0175">Coiled coil</keyword>
<dbReference type="PROSITE" id="PS50217">
    <property type="entry name" value="BZIP"/>
    <property type="match status" value="1"/>
</dbReference>
<evidence type="ECO:0000313" key="3">
    <source>
        <dbReference type="Proteomes" id="UP000025227"/>
    </source>
</evidence>
<dbReference type="InterPro" id="IPR004827">
    <property type="entry name" value="bZIP"/>
</dbReference>
<feature type="coiled-coil region" evidence="1">
    <location>
        <begin position="83"/>
        <end position="110"/>
    </location>
</feature>
<keyword evidence="3" id="KW-1185">Reference proteome</keyword>
<sequence>MRTVKRQVGEKLIDVIPRKNGRNNDGVGESVDMDDLVDIVLLAAESVNKNKAGDSGKREHSRRAACRYREKRKERWLKLQKERVEMERTNAKLKESIASLTKQIDDYKRKIFALLPPKNIAVASNNCGSGCSNVCT</sequence>
<reference evidence="4" key="1">
    <citation type="submission" date="2020-12" db="UniProtKB">
        <authorList>
            <consortium name="WormBaseParasite"/>
        </authorList>
    </citation>
    <scope>IDENTIFICATION</scope>
    <source>
        <strain evidence="4">MHco3</strain>
    </source>
</reference>
<evidence type="ECO:0000259" key="2">
    <source>
        <dbReference type="PROSITE" id="PS50217"/>
    </source>
</evidence>
<evidence type="ECO:0000256" key="1">
    <source>
        <dbReference type="SAM" id="Coils"/>
    </source>
</evidence>
<accession>A0A7I4YMM4</accession>
<evidence type="ECO:0000313" key="4">
    <source>
        <dbReference type="WBParaSite" id="HCON_00110770-00001"/>
    </source>
</evidence>
<dbReference type="SMART" id="SM00338">
    <property type="entry name" value="BRLZ"/>
    <property type="match status" value="1"/>
</dbReference>
<dbReference type="InterPro" id="IPR046347">
    <property type="entry name" value="bZIP_sf"/>
</dbReference>
<dbReference type="Pfam" id="PF07716">
    <property type="entry name" value="bZIP_2"/>
    <property type="match status" value="1"/>
</dbReference>
<dbReference type="Gene3D" id="1.20.5.170">
    <property type="match status" value="1"/>
</dbReference>
<proteinExistence type="predicted"/>
<dbReference type="AlphaFoldDB" id="A0A7I4YMM4"/>
<protein>
    <submittedName>
        <fullName evidence="4">BZIP domain-containing protein</fullName>
    </submittedName>
</protein>